<dbReference type="NCBIfam" id="NF001989">
    <property type="entry name" value="PRK00784.1"/>
    <property type="match status" value="1"/>
</dbReference>
<dbReference type="OrthoDB" id="53136at2157"/>
<dbReference type="PANTHER" id="PTHR21343">
    <property type="entry name" value="DETHIOBIOTIN SYNTHETASE"/>
    <property type="match status" value="1"/>
</dbReference>
<feature type="active site" description="Nucleophile" evidence="7">
    <location>
        <position position="307"/>
    </location>
</feature>
<evidence type="ECO:0000256" key="2">
    <source>
        <dbReference type="ARBA" id="ARBA00006205"/>
    </source>
</evidence>
<organism evidence="10 11">
    <name type="scientific">Candidatus Acidianus copahuensis</name>
    <dbReference type="NCBI Taxonomy" id="1160895"/>
    <lineage>
        <taxon>Archaea</taxon>
        <taxon>Thermoproteota</taxon>
        <taxon>Thermoprotei</taxon>
        <taxon>Sulfolobales</taxon>
        <taxon>Sulfolobaceae</taxon>
        <taxon>Acidianus</taxon>
    </lineage>
</organism>
<keyword evidence="4 7" id="KW-0169">Cobalamin biosynthesis</keyword>
<dbReference type="HAMAP" id="MF_00028">
    <property type="entry name" value="CobQ"/>
    <property type="match status" value="1"/>
</dbReference>
<dbReference type="AlphaFoldDB" id="A0A031LUN7"/>
<protein>
    <recommendedName>
        <fullName evidence="3 7">Probable cobyric acid synthase</fullName>
    </recommendedName>
</protein>
<dbReference type="UniPathway" id="UPA00148"/>
<dbReference type="InterPro" id="IPR033949">
    <property type="entry name" value="CobQ_GATase1"/>
</dbReference>
<dbReference type="PROSITE" id="PS51273">
    <property type="entry name" value="GATASE_TYPE_1"/>
    <property type="match status" value="1"/>
</dbReference>
<dbReference type="SUPFAM" id="SSF52540">
    <property type="entry name" value="P-loop containing nucleoside triphosphate hydrolases"/>
    <property type="match status" value="1"/>
</dbReference>
<dbReference type="RefSeq" id="WP_048099002.1">
    <property type="nucleotide sequence ID" value="NZ_JFZT01000019.1"/>
</dbReference>
<comment type="function">
    <text evidence="6 7">Catalyzes amidations at positions B, D, E, and G on adenosylcobyrinic A,C-diamide. NH(2) groups are provided by glutamine, and one molecule of ATP is hydrogenolyzed for each amidation.</text>
</comment>
<evidence type="ECO:0000256" key="5">
    <source>
        <dbReference type="ARBA" id="ARBA00022962"/>
    </source>
</evidence>
<evidence type="ECO:0000256" key="3">
    <source>
        <dbReference type="ARBA" id="ARBA00014921"/>
    </source>
</evidence>
<dbReference type="SUPFAM" id="SSF52317">
    <property type="entry name" value="Class I glutamine amidotransferase-like"/>
    <property type="match status" value="1"/>
</dbReference>
<dbReference type="InterPro" id="IPR011698">
    <property type="entry name" value="GATase_3"/>
</dbReference>
<dbReference type="InterPro" id="IPR004459">
    <property type="entry name" value="CobQ_synth"/>
</dbReference>
<evidence type="ECO:0000259" key="8">
    <source>
        <dbReference type="Pfam" id="PF01656"/>
    </source>
</evidence>
<evidence type="ECO:0000256" key="4">
    <source>
        <dbReference type="ARBA" id="ARBA00022573"/>
    </source>
</evidence>
<keyword evidence="5 7" id="KW-0315">Glutamine amidotransferase</keyword>
<name>A0A031LUN7_9CREN</name>
<dbReference type="STRING" id="1160895.CM19_03260"/>
<proteinExistence type="inferred from homology"/>
<dbReference type="Pfam" id="PF01656">
    <property type="entry name" value="CbiA"/>
    <property type="match status" value="1"/>
</dbReference>
<dbReference type="GO" id="GO:0003824">
    <property type="term" value="F:catalytic activity"/>
    <property type="evidence" value="ECO:0007669"/>
    <property type="project" value="InterPro"/>
</dbReference>
<sequence length="459" mass="51356">MAIIISSTMSDSGKSFVTAGLVRILDGIPFKAQNMSLNSYPSIEGGEMAFIQAFQAMGSTLEPSWSMNPVLLKPSGNGIEVILFGKSLGNMSAKKYYSNIGEIWKKIRNLVKKNTVIEAAGGIEPNFMDNDMTAILPSYDLKIPIILVLDIDRGGSFSSAYGVYNMVPPSIREKLSGFIINKLRGEEKYLEDGINWLTERTGMKYLGSIPYIDDVPMMAEDSMNIKDIGDGEIEVGVIAYPYMSNFNEFQALEKSNARVRFIRSPKELKKSDVIVLPGTRNTYESLVWLVERGFSEQIKKMPTLGICGGFQIMGKKIVDLHGIESGSPKEYQGLGIFDIDIIYEEEKVVSRSVAESEFGIVEGYEIRRGKIEYNNDKPVFKIFERNNEKVEVYDGALKGDKIGTSLHGSLYSSLNLFGIKNNSKRIDEESREKVDKIARILRKYIDVETVEQIYTSNIV</sequence>
<accession>A0A031LUN7</accession>
<feature type="active site" evidence="7">
    <location>
        <position position="407"/>
    </location>
</feature>
<evidence type="ECO:0000259" key="9">
    <source>
        <dbReference type="Pfam" id="PF07685"/>
    </source>
</evidence>
<dbReference type="PROSITE" id="PS51274">
    <property type="entry name" value="GATASE_COBBQ"/>
    <property type="match status" value="1"/>
</dbReference>
<evidence type="ECO:0000256" key="7">
    <source>
        <dbReference type="HAMAP-Rule" id="MF_00028"/>
    </source>
</evidence>
<comment type="caution">
    <text evidence="10">The sequence shown here is derived from an EMBL/GenBank/DDBJ whole genome shotgun (WGS) entry which is preliminary data.</text>
</comment>
<dbReference type="PANTHER" id="PTHR21343:SF1">
    <property type="entry name" value="COBYRIC ACID SYNTHASE"/>
    <property type="match status" value="1"/>
</dbReference>
<evidence type="ECO:0000313" key="10">
    <source>
        <dbReference type="EMBL" id="EZQ10863.1"/>
    </source>
</evidence>
<dbReference type="Proteomes" id="UP000024332">
    <property type="component" value="Unassembled WGS sequence"/>
</dbReference>
<dbReference type="EMBL" id="JFZT01000019">
    <property type="protein sequence ID" value="EZQ10863.1"/>
    <property type="molecule type" value="Genomic_DNA"/>
</dbReference>
<dbReference type="InterPro" id="IPR027417">
    <property type="entry name" value="P-loop_NTPase"/>
</dbReference>
<evidence type="ECO:0000256" key="6">
    <source>
        <dbReference type="ARBA" id="ARBA00025166"/>
    </source>
</evidence>
<dbReference type="Gene3D" id="3.40.50.300">
    <property type="entry name" value="P-loop containing nucleotide triphosphate hydrolases"/>
    <property type="match status" value="1"/>
</dbReference>
<dbReference type="Pfam" id="PF07685">
    <property type="entry name" value="GATase_3"/>
    <property type="match status" value="1"/>
</dbReference>
<dbReference type="GO" id="GO:0009236">
    <property type="term" value="P:cobalamin biosynthetic process"/>
    <property type="evidence" value="ECO:0007669"/>
    <property type="project" value="UniProtKB-UniRule"/>
</dbReference>
<gene>
    <name evidence="7" type="primary">cobQ</name>
    <name evidence="10" type="ORF">CM19_03260</name>
</gene>
<dbReference type="CDD" id="cd01750">
    <property type="entry name" value="GATase1_CobQ"/>
    <property type="match status" value="1"/>
</dbReference>
<dbReference type="Gene3D" id="3.40.50.880">
    <property type="match status" value="1"/>
</dbReference>
<dbReference type="InterPro" id="IPR029062">
    <property type="entry name" value="Class_I_gatase-like"/>
</dbReference>
<feature type="domain" description="CobB/CobQ-like glutamine amidotransferase" evidence="9">
    <location>
        <begin position="234"/>
        <end position="411"/>
    </location>
</feature>
<dbReference type="GO" id="GO:0015420">
    <property type="term" value="F:ABC-type vitamin B12 transporter activity"/>
    <property type="evidence" value="ECO:0007669"/>
    <property type="project" value="UniProtKB-UniRule"/>
</dbReference>
<dbReference type="InterPro" id="IPR002586">
    <property type="entry name" value="CobQ/CobB/MinD/ParA_Nub-bd_dom"/>
</dbReference>
<comment type="pathway">
    <text evidence="1 7">Cofactor biosynthesis; adenosylcobalamin biosynthesis.</text>
</comment>
<evidence type="ECO:0000313" key="11">
    <source>
        <dbReference type="Proteomes" id="UP000024332"/>
    </source>
</evidence>
<feature type="domain" description="CobQ/CobB/MinD/ParA nucleotide binding" evidence="8">
    <location>
        <begin position="3"/>
        <end position="221"/>
    </location>
</feature>
<comment type="similarity">
    <text evidence="2 7">Belongs to the CobB/CobQ family. CobQ subfamily.</text>
</comment>
<reference evidence="10 11" key="1">
    <citation type="submission" date="2014-03" db="EMBL/GenBank/DDBJ databases">
        <title>Draft genome sequence of the novel thermoacidophilic archaea Acidianus copahuensis ALE1 strain, isolated from Copahue volcanic area in Neuquen Argentina.</title>
        <authorList>
            <person name="Urbieta M.S."/>
            <person name="Rascovan N."/>
            <person name="Castro C."/>
            <person name="Revale S."/>
            <person name="Giaveno M.A."/>
            <person name="Vazquez M.P."/>
            <person name="Donati E.R."/>
        </authorList>
    </citation>
    <scope>NUCLEOTIDE SEQUENCE [LARGE SCALE GENOMIC DNA]</scope>
    <source>
        <strain evidence="10 11">ALE1</strain>
    </source>
</reference>
<keyword evidence="11" id="KW-1185">Reference proteome</keyword>
<dbReference type="NCBIfam" id="TIGR00313">
    <property type="entry name" value="cobQ"/>
    <property type="match status" value="1"/>
</dbReference>
<evidence type="ECO:0000256" key="1">
    <source>
        <dbReference type="ARBA" id="ARBA00004953"/>
    </source>
</evidence>